<keyword evidence="5" id="KW-0808">Transferase</keyword>
<sequence>MIGSLVHFFRNLRAGWVLAREGALALVDPNFLPPAARLSLRFARIIERRGLGDGAARLSVALTRLGPSYVKFGQFLATRPDIVGVAAARDLEQLQDRMPPFPREQAVRVIEAALGRPVDELFLEFSEPIAAASIAQVHKARITTPEGEEIVAVKVVRPGVREGFARDLQAMRAAARLFERVVPDARRLKPMEVVETLARSVAIEMDLRLEAAAMSELAENTKDDADFRVPSPEWTLTARDVLTTTWIDGIRLNDIAAIEKAGLDRVVLARTVLQSFLRHAIRDGFFHADMHPGNLFVDAKGRLVAVDFGIMGRLGMKERRFLAEILLGFIRRDYRRVAEVHFEAGYVPPHHSVEDFAQALRAIGEPIHDRRADEISMAKLLTLLFEITALFDMATRTELVMLQKTMVVVEGVARNLDPKLDMWTTSEPVVREWMERHLGPIGRIEQAGQGIWTLAGFAATLPDLALRAGRVLAQVEDVTAKGVALTDESLDAIGRAKARGNRWGTVALWIIAASLIMLLFGGF</sequence>
<dbReference type="RefSeq" id="WP_167671580.1">
    <property type="nucleotide sequence ID" value="NZ_JAATJS010000001.1"/>
</dbReference>
<evidence type="ECO:0000313" key="16">
    <source>
        <dbReference type="Proteomes" id="UP000707352"/>
    </source>
</evidence>
<dbReference type="InterPro" id="IPR050154">
    <property type="entry name" value="UbiB_kinase"/>
</dbReference>
<keyword evidence="9" id="KW-0418">Kinase</keyword>
<evidence type="ECO:0000256" key="5">
    <source>
        <dbReference type="ARBA" id="ARBA00022679"/>
    </source>
</evidence>
<evidence type="ECO:0000256" key="6">
    <source>
        <dbReference type="ARBA" id="ARBA00022688"/>
    </source>
</evidence>
<dbReference type="InterPro" id="IPR045308">
    <property type="entry name" value="UbiB_bact"/>
</dbReference>
<accession>A0ABX0V7C8</accession>
<protein>
    <submittedName>
        <fullName evidence="15">2-polyprenylphenol 6-hydroxylase</fullName>
    </submittedName>
</protein>
<dbReference type="Pfam" id="PF03109">
    <property type="entry name" value="ABC1"/>
    <property type="match status" value="1"/>
</dbReference>
<dbReference type="CDD" id="cd13972">
    <property type="entry name" value="UbiB"/>
    <property type="match status" value="1"/>
</dbReference>
<feature type="domain" description="Protein kinase" evidence="14">
    <location>
        <begin position="123"/>
        <end position="440"/>
    </location>
</feature>
<keyword evidence="4" id="KW-0997">Cell inner membrane</keyword>
<comment type="caution">
    <text evidence="15">The sequence shown here is derived from an EMBL/GenBank/DDBJ whole genome shotgun (WGS) entry which is preliminary data.</text>
</comment>
<evidence type="ECO:0000256" key="12">
    <source>
        <dbReference type="ARBA" id="ARBA00023136"/>
    </source>
</evidence>
<organism evidence="15 16">
    <name type="scientific">Microvirga terricola</name>
    <dbReference type="NCBI Taxonomy" id="2719797"/>
    <lineage>
        <taxon>Bacteria</taxon>
        <taxon>Pseudomonadati</taxon>
        <taxon>Pseudomonadota</taxon>
        <taxon>Alphaproteobacteria</taxon>
        <taxon>Hyphomicrobiales</taxon>
        <taxon>Methylobacteriaceae</taxon>
        <taxon>Microvirga</taxon>
    </lineage>
</organism>
<evidence type="ECO:0000256" key="11">
    <source>
        <dbReference type="ARBA" id="ARBA00022989"/>
    </source>
</evidence>
<evidence type="ECO:0000256" key="1">
    <source>
        <dbReference type="ARBA" id="ARBA00005020"/>
    </source>
</evidence>
<keyword evidence="7 13" id="KW-0812">Transmembrane</keyword>
<evidence type="ECO:0000256" key="3">
    <source>
        <dbReference type="ARBA" id="ARBA00022475"/>
    </source>
</evidence>
<evidence type="ECO:0000256" key="4">
    <source>
        <dbReference type="ARBA" id="ARBA00022519"/>
    </source>
</evidence>
<evidence type="ECO:0000256" key="13">
    <source>
        <dbReference type="SAM" id="Phobius"/>
    </source>
</evidence>
<dbReference type="PROSITE" id="PS50011">
    <property type="entry name" value="PROTEIN_KINASE_DOM"/>
    <property type="match status" value="1"/>
</dbReference>
<dbReference type="InterPro" id="IPR010232">
    <property type="entry name" value="UbiB"/>
</dbReference>
<proteinExistence type="inferred from homology"/>
<feature type="transmembrane region" description="Helical" evidence="13">
    <location>
        <begin position="503"/>
        <end position="522"/>
    </location>
</feature>
<dbReference type="EMBL" id="JAATJS010000001">
    <property type="protein sequence ID" value="NIX75719.1"/>
    <property type="molecule type" value="Genomic_DNA"/>
</dbReference>
<keyword evidence="12 13" id="KW-0472">Membrane</keyword>
<evidence type="ECO:0000256" key="9">
    <source>
        <dbReference type="ARBA" id="ARBA00022777"/>
    </source>
</evidence>
<name>A0ABX0V7C8_9HYPH</name>
<evidence type="ECO:0000259" key="14">
    <source>
        <dbReference type="PROSITE" id="PS50011"/>
    </source>
</evidence>
<dbReference type="InterPro" id="IPR004147">
    <property type="entry name" value="ABC1_dom"/>
</dbReference>
<evidence type="ECO:0000256" key="2">
    <source>
        <dbReference type="ARBA" id="ARBA00009670"/>
    </source>
</evidence>
<dbReference type="NCBIfam" id="TIGR01982">
    <property type="entry name" value="UbiB"/>
    <property type="match status" value="1"/>
</dbReference>
<keyword evidence="8" id="KW-0547">Nucleotide-binding</keyword>
<evidence type="ECO:0000256" key="10">
    <source>
        <dbReference type="ARBA" id="ARBA00022840"/>
    </source>
</evidence>
<dbReference type="InterPro" id="IPR011009">
    <property type="entry name" value="Kinase-like_dom_sf"/>
</dbReference>
<dbReference type="PANTHER" id="PTHR10566:SF113">
    <property type="entry name" value="PROTEIN ACTIVITY OF BC1 COMPLEX KINASE 7, CHLOROPLASTIC"/>
    <property type="match status" value="1"/>
</dbReference>
<dbReference type="PANTHER" id="PTHR10566">
    <property type="entry name" value="CHAPERONE-ACTIVITY OF BC1 COMPLEX CABC1 -RELATED"/>
    <property type="match status" value="1"/>
</dbReference>
<dbReference type="InterPro" id="IPR000719">
    <property type="entry name" value="Prot_kinase_dom"/>
</dbReference>
<evidence type="ECO:0000256" key="8">
    <source>
        <dbReference type="ARBA" id="ARBA00022741"/>
    </source>
</evidence>
<evidence type="ECO:0000313" key="15">
    <source>
        <dbReference type="EMBL" id="NIX75719.1"/>
    </source>
</evidence>
<comment type="similarity">
    <text evidence="2">Belongs to the protein kinase superfamily. ADCK protein kinase family.</text>
</comment>
<dbReference type="Proteomes" id="UP000707352">
    <property type="component" value="Unassembled WGS sequence"/>
</dbReference>
<reference evidence="15 16" key="1">
    <citation type="submission" date="2020-03" db="EMBL/GenBank/DDBJ databases">
        <title>The genome sequence of Microvirga sp. c23x22.</title>
        <authorList>
            <person name="Zhang X."/>
        </authorList>
    </citation>
    <scope>NUCLEOTIDE SEQUENCE [LARGE SCALE GENOMIC DNA]</scope>
    <source>
        <strain evidence="16">c23x22</strain>
    </source>
</reference>
<keyword evidence="11 13" id="KW-1133">Transmembrane helix</keyword>
<keyword evidence="16" id="KW-1185">Reference proteome</keyword>
<gene>
    <name evidence="15" type="primary">ubiB</name>
    <name evidence="15" type="ORF">HB375_03705</name>
</gene>
<comment type="pathway">
    <text evidence="1">Cofactor biosynthesis; ubiquinone biosynthesis [regulation].</text>
</comment>
<keyword evidence="10" id="KW-0067">ATP-binding</keyword>
<keyword evidence="3" id="KW-1003">Cell membrane</keyword>
<dbReference type="SUPFAM" id="SSF56112">
    <property type="entry name" value="Protein kinase-like (PK-like)"/>
    <property type="match status" value="1"/>
</dbReference>
<keyword evidence="6" id="KW-0831">Ubiquinone biosynthesis</keyword>
<evidence type="ECO:0000256" key="7">
    <source>
        <dbReference type="ARBA" id="ARBA00022692"/>
    </source>
</evidence>